<dbReference type="InterPro" id="IPR012902">
    <property type="entry name" value="N_methyl_site"/>
</dbReference>
<feature type="transmembrane region" description="Helical" evidence="1">
    <location>
        <begin position="31"/>
        <end position="54"/>
    </location>
</feature>
<dbReference type="PANTHER" id="PTHR30093:SF2">
    <property type="entry name" value="TYPE II SECRETION SYSTEM PROTEIN H"/>
    <property type="match status" value="1"/>
</dbReference>
<evidence type="ECO:0000313" key="4">
    <source>
        <dbReference type="Proteomes" id="UP000317429"/>
    </source>
</evidence>
<dbReference type="SUPFAM" id="SSF54523">
    <property type="entry name" value="Pili subunits"/>
    <property type="match status" value="1"/>
</dbReference>
<evidence type="ECO:0000259" key="2">
    <source>
        <dbReference type="Pfam" id="PF07596"/>
    </source>
</evidence>
<reference evidence="3 4" key="1">
    <citation type="submission" date="2019-02" db="EMBL/GenBank/DDBJ databases">
        <title>Deep-cultivation of Planctomycetes and their phenomic and genomic characterization uncovers novel biology.</title>
        <authorList>
            <person name="Wiegand S."/>
            <person name="Jogler M."/>
            <person name="Boedeker C."/>
            <person name="Pinto D."/>
            <person name="Vollmers J."/>
            <person name="Rivas-Marin E."/>
            <person name="Kohn T."/>
            <person name="Peeters S.H."/>
            <person name="Heuer A."/>
            <person name="Rast P."/>
            <person name="Oberbeckmann S."/>
            <person name="Bunk B."/>
            <person name="Jeske O."/>
            <person name="Meyerdierks A."/>
            <person name="Storesund J.E."/>
            <person name="Kallscheuer N."/>
            <person name="Luecker S."/>
            <person name="Lage O.M."/>
            <person name="Pohl T."/>
            <person name="Merkel B.J."/>
            <person name="Hornburger P."/>
            <person name="Mueller R.-W."/>
            <person name="Bruemmer F."/>
            <person name="Labrenz M."/>
            <person name="Spormann A.M."/>
            <person name="Op den Camp H."/>
            <person name="Overmann J."/>
            <person name="Amann R."/>
            <person name="Jetten M.S.M."/>
            <person name="Mascher T."/>
            <person name="Medema M.H."/>
            <person name="Devos D.P."/>
            <person name="Kaster A.-K."/>
            <person name="Ovreas L."/>
            <person name="Rohde M."/>
            <person name="Galperin M.Y."/>
            <person name="Jogler C."/>
        </authorList>
    </citation>
    <scope>NUCLEOTIDE SEQUENCE [LARGE SCALE GENOMIC DNA]</scope>
    <source>
        <strain evidence="3 4">Pla175</strain>
    </source>
</reference>
<dbReference type="Proteomes" id="UP000317429">
    <property type="component" value="Chromosome"/>
</dbReference>
<dbReference type="NCBIfam" id="TIGR02532">
    <property type="entry name" value="IV_pilin_GFxxxE"/>
    <property type="match status" value="1"/>
</dbReference>
<evidence type="ECO:0000313" key="3">
    <source>
        <dbReference type="EMBL" id="QDU90819.1"/>
    </source>
</evidence>
<organism evidence="3 4">
    <name type="scientific">Pirellulimonas nuda</name>
    <dbReference type="NCBI Taxonomy" id="2528009"/>
    <lineage>
        <taxon>Bacteria</taxon>
        <taxon>Pseudomonadati</taxon>
        <taxon>Planctomycetota</taxon>
        <taxon>Planctomycetia</taxon>
        <taxon>Pirellulales</taxon>
        <taxon>Lacipirellulaceae</taxon>
        <taxon>Pirellulimonas</taxon>
    </lineage>
</organism>
<name>A0A518DH71_9BACT</name>
<keyword evidence="4" id="KW-1185">Reference proteome</keyword>
<dbReference type="AlphaFoldDB" id="A0A518DH71"/>
<dbReference type="PROSITE" id="PS00409">
    <property type="entry name" value="PROKAR_NTER_METHYL"/>
    <property type="match status" value="1"/>
</dbReference>
<keyword evidence="1" id="KW-1133">Transmembrane helix</keyword>
<protein>
    <submittedName>
        <fullName evidence="3">Type II secretion system protein G</fullName>
    </submittedName>
</protein>
<keyword evidence="1" id="KW-0812">Transmembrane</keyword>
<keyword evidence="1" id="KW-0472">Membrane</keyword>
<dbReference type="RefSeq" id="WP_145290067.1">
    <property type="nucleotide sequence ID" value="NZ_CP036291.1"/>
</dbReference>
<feature type="domain" description="DUF1559" evidence="2">
    <location>
        <begin position="55"/>
        <end position="358"/>
    </location>
</feature>
<gene>
    <name evidence="3" type="primary">xcpT_19</name>
    <name evidence="3" type="ORF">Pla175_42320</name>
</gene>
<dbReference type="PANTHER" id="PTHR30093">
    <property type="entry name" value="GENERAL SECRETION PATHWAY PROTEIN G"/>
    <property type="match status" value="1"/>
</dbReference>
<dbReference type="Pfam" id="PF07963">
    <property type="entry name" value="N_methyl"/>
    <property type="match status" value="1"/>
</dbReference>
<dbReference type="EMBL" id="CP036291">
    <property type="protein sequence ID" value="QDU90819.1"/>
    <property type="molecule type" value="Genomic_DNA"/>
</dbReference>
<dbReference type="Gene3D" id="3.30.700.10">
    <property type="entry name" value="Glycoprotein, Type 4 Pilin"/>
    <property type="match status" value="1"/>
</dbReference>
<accession>A0A518DH71</accession>
<dbReference type="Pfam" id="PF07596">
    <property type="entry name" value="SBP_bac_10"/>
    <property type="match status" value="1"/>
</dbReference>
<sequence>MHTTGRVRVDPLHWARTDRSRRPRAAAARGFTLVELLVVIAIIGILVALLLPAVQAAREAARRSQCMNNLKQCGLAALNYESSRKAYPSGVEVWPDDTGELIPEVGWTAAGAAARSKGNWAILTLPYMELQALYDQYDFSNGNGAASTTSVVRGGSSNHKNSFTVVEAYRCPSDTGSADYTGQEAVGSYRGVSGRKEWNAAHYWGYPWSLRKGGYLNGSGLNLVTDEFGDNAQSNVSRKNTRGIYSVSGIQGVKPVQMRQVTDGTSKTLLISEYHTISGTLPTRWGLPFTNATLSEVQHHFVTRGLADYNKCVEMHPGSGNEVGGDCRRSFASLHAAGVLVSTFADGHVAIVQPEIDPIVWKALATFGGEEIVEANL</sequence>
<evidence type="ECO:0000256" key="1">
    <source>
        <dbReference type="SAM" id="Phobius"/>
    </source>
</evidence>
<proteinExistence type="predicted"/>
<dbReference type="OrthoDB" id="255848at2"/>
<dbReference type="InterPro" id="IPR045584">
    <property type="entry name" value="Pilin-like"/>
</dbReference>
<dbReference type="KEGG" id="pnd:Pla175_42320"/>
<dbReference type="InterPro" id="IPR011453">
    <property type="entry name" value="DUF1559"/>
</dbReference>